<evidence type="ECO:0000313" key="3">
    <source>
        <dbReference type="Proteomes" id="UP001345219"/>
    </source>
</evidence>
<evidence type="ECO:0000256" key="1">
    <source>
        <dbReference type="SAM" id="Coils"/>
    </source>
</evidence>
<reference evidence="2 3" key="1">
    <citation type="journal article" date="2023" name="Hortic Res">
        <title>Pangenome of water caltrop reveals structural variations and asymmetric subgenome divergence after allopolyploidization.</title>
        <authorList>
            <person name="Zhang X."/>
            <person name="Chen Y."/>
            <person name="Wang L."/>
            <person name="Yuan Y."/>
            <person name="Fang M."/>
            <person name="Shi L."/>
            <person name="Lu R."/>
            <person name="Comes H.P."/>
            <person name="Ma Y."/>
            <person name="Chen Y."/>
            <person name="Huang G."/>
            <person name="Zhou Y."/>
            <person name="Zheng Z."/>
            <person name="Qiu Y."/>
        </authorList>
    </citation>
    <scope>NUCLEOTIDE SEQUENCE [LARGE SCALE GENOMIC DNA]</scope>
    <source>
        <tissue evidence="2">Roots</tissue>
    </source>
</reference>
<keyword evidence="3" id="KW-1185">Reference proteome</keyword>
<organism evidence="2 3">
    <name type="scientific">Trapa incisa</name>
    <dbReference type="NCBI Taxonomy" id="236973"/>
    <lineage>
        <taxon>Eukaryota</taxon>
        <taxon>Viridiplantae</taxon>
        <taxon>Streptophyta</taxon>
        <taxon>Embryophyta</taxon>
        <taxon>Tracheophyta</taxon>
        <taxon>Spermatophyta</taxon>
        <taxon>Magnoliopsida</taxon>
        <taxon>eudicotyledons</taxon>
        <taxon>Gunneridae</taxon>
        <taxon>Pentapetalae</taxon>
        <taxon>rosids</taxon>
        <taxon>malvids</taxon>
        <taxon>Myrtales</taxon>
        <taxon>Lythraceae</taxon>
        <taxon>Trapa</taxon>
    </lineage>
</organism>
<evidence type="ECO:0000313" key="2">
    <source>
        <dbReference type="EMBL" id="KAK4761491.1"/>
    </source>
</evidence>
<proteinExistence type="predicted"/>
<protein>
    <submittedName>
        <fullName evidence="2">Uncharacterized protein</fullName>
    </submittedName>
</protein>
<dbReference type="PANTHER" id="PTHR48145">
    <property type="entry name" value="NUCLEAR ENVELOPE-ASSOCIATED PROTEIN 1"/>
    <property type="match status" value="1"/>
</dbReference>
<feature type="coiled-coil region" evidence="1">
    <location>
        <begin position="273"/>
        <end position="307"/>
    </location>
</feature>
<dbReference type="InterPro" id="IPR049932">
    <property type="entry name" value="NEAP1-4"/>
</dbReference>
<gene>
    <name evidence="2" type="ORF">SAY87_029375</name>
</gene>
<dbReference type="AlphaFoldDB" id="A0AAN7Q822"/>
<dbReference type="Proteomes" id="UP001345219">
    <property type="component" value="Chromosome 23"/>
</dbReference>
<keyword evidence="1" id="KW-0175">Coiled coil</keyword>
<sequence>MSEARRSRIQARDIDPLLKDLNEKKQSFRRNVVSLAAELKEVRCRLASQDQTFAKETITRQEAETKAKGLEEEICRLQLTLEERNGELQASASTAEKYMKELDDLRSQLASTQAGADASAAAAELTRLECLALTKELDEKNRYLKDQEDRVNDLAEQLDHLQKDLLERESSQRQLKDEVLKTGQDSKLAVSRSGVDQDCEIRRILDEVSSNNIDMINKLLDLKDQEIAKLKDEIRVMTAHWKMKTKELDSQLEKQKQADQDLKKRVLKLEFCLQETRSQMRKLQRTGERKEKIIKELRDQLSRKQQQDSDGVQEKQKFWETSGFKIAVSMSMLILVVFSKS</sequence>
<dbReference type="EMBL" id="JAXIOK010000009">
    <property type="protein sequence ID" value="KAK4761491.1"/>
    <property type="molecule type" value="Genomic_DNA"/>
</dbReference>
<accession>A0AAN7Q822</accession>
<feature type="coiled-coil region" evidence="1">
    <location>
        <begin position="18"/>
        <end position="164"/>
    </location>
</feature>
<name>A0AAN7Q822_9MYRT</name>
<dbReference type="PANTHER" id="PTHR48145:SF5">
    <property type="entry name" value="NUCLEAR ENVELOPE-ASSOCIATED PROTEIN 2"/>
    <property type="match status" value="1"/>
</dbReference>
<comment type="caution">
    <text evidence="2">The sequence shown here is derived from an EMBL/GenBank/DDBJ whole genome shotgun (WGS) entry which is preliminary data.</text>
</comment>